<gene>
    <name evidence="3" type="ORF">K8U61_10650</name>
</gene>
<dbReference type="RefSeq" id="WP_224122989.1">
    <property type="nucleotide sequence ID" value="NZ_JAIQZJ010000005.1"/>
</dbReference>
<evidence type="ECO:0000259" key="2">
    <source>
        <dbReference type="Pfam" id="PF00775"/>
    </source>
</evidence>
<dbReference type="PROSITE" id="PS51318">
    <property type="entry name" value="TAT"/>
    <property type="match status" value="1"/>
</dbReference>
<dbReference type="Pfam" id="PF00775">
    <property type="entry name" value="Dioxygenase_C"/>
    <property type="match status" value="1"/>
</dbReference>
<dbReference type="Gene3D" id="2.60.130.10">
    <property type="entry name" value="Aromatic compound dioxygenase"/>
    <property type="match status" value="1"/>
</dbReference>
<accession>A0ABS7UD42</accession>
<dbReference type="InterPro" id="IPR006311">
    <property type="entry name" value="TAT_signal"/>
</dbReference>
<feature type="region of interest" description="Disordered" evidence="1">
    <location>
        <begin position="1"/>
        <end position="28"/>
    </location>
</feature>
<dbReference type="GO" id="GO:0051213">
    <property type="term" value="F:dioxygenase activity"/>
    <property type="evidence" value="ECO:0007669"/>
    <property type="project" value="UniProtKB-KW"/>
</dbReference>
<feature type="region of interest" description="Disordered" evidence="1">
    <location>
        <begin position="303"/>
        <end position="338"/>
    </location>
</feature>
<feature type="compositionally biased region" description="Gly residues" evidence="1">
    <location>
        <begin position="306"/>
        <end position="325"/>
    </location>
</feature>
<comment type="caution">
    <text evidence="3">The sequence shown here is derived from an EMBL/GenBank/DDBJ whole genome shotgun (WGS) entry which is preliminary data.</text>
</comment>
<feature type="domain" description="Intradiol ring-cleavage dioxygenases" evidence="2">
    <location>
        <begin position="137"/>
        <end position="211"/>
    </location>
</feature>
<evidence type="ECO:0000313" key="3">
    <source>
        <dbReference type="EMBL" id="MBZ5738621.1"/>
    </source>
</evidence>
<reference evidence="3 4" key="1">
    <citation type="submission" date="2021-09" db="EMBL/GenBank/DDBJ databases">
        <title>Whole genome sequence of Nocardioides sp. GBK3QG-3.</title>
        <authorList>
            <person name="Tuo L."/>
        </authorList>
    </citation>
    <scope>NUCLEOTIDE SEQUENCE [LARGE SCALE GENOMIC DNA]</scope>
    <source>
        <strain evidence="3 4">GBK3QG-3</strain>
    </source>
</reference>
<feature type="compositionally biased region" description="Low complexity" evidence="1">
    <location>
        <begin position="62"/>
        <end position="78"/>
    </location>
</feature>
<dbReference type="EMBL" id="JAIQZJ010000005">
    <property type="protein sequence ID" value="MBZ5738621.1"/>
    <property type="molecule type" value="Genomic_DNA"/>
</dbReference>
<feature type="compositionally biased region" description="Low complexity" evidence="1">
    <location>
        <begin position="329"/>
        <end position="338"/>
    </location>
</feature>
<dbReference type="InterPro" id="IPR000627">
    <property type="entry name" value="Intradiol_dOase_C"/>
</dbReference>
<dbReference type="InterPro" id="IPR015889">
    <property type="entry name" value="Intradiol_dOase_core"/>
</dbReference>
<keyword evidence="3" id="KW-0560">Oxidoreductase</keyword>
<dbReference type="PANTHER" id="PTHR34315">
    <property type="match status" value="1"/>
</dbReference>
<organism evidence="3 4">
    <name type="scientific">Nocardioides mangrovi</name>
    <dbReference type="NCBI Taxonomy" id="2874580"/>
    <lineage>
        <taxon>Bacteria</taxon>
        <taxon>Bacillati</taxon>
        <taxon>Actinomycetota</taxon>
        <taxon>Actinomycetes</taxon>
        <taxon>Propionibacteriales</taxon>
        <taxon>Nocardioidaceae</taxon>
        <taxon>Nocardioides</taxon>
    </lineage>
</organism>
<keyword evidence="3" id="KW-0223">Dioxygenase</keyword>
<keyword evidence="4" id="KW-1185">Reference proteome</keyword>
<protein>
    <submittedName>
        <fullName evidence="3">Intradiol ring-cleavage dioxygenase</fullName>
    </submittedName>
</protein>
<dbReference type="PANTHER" id="PTHR34315:SF1">
    <property type="entry name" value="INTRADIOL RING-CLEAVAGE DIOXYGENASES DOMAIN-CONTAINING PROTEIN-RELATED"/>
    <property type="match status" value="1"/>
</dbReference>
<feature type="compositionally biased region" description="Low complexity" evidence="1">
    <location>
        <begin position="86"/>
        <end position="97"/>
    </location>
</feature>
<evidence type="ECO:0000313" key="4">
    <source>
        <dbReference type="Proteomes" id="UP000780875"/>
    </source>
</evidence>
<name>A0ABS7UD42_9ACTN</name>
<feature type="region of interest" description="Disordered" evidence="1">
    <location>
        <begin position="62"/>
        <end position="115"/>
    </location>
</feature>
<proteinExistence type="predicted"/>
<sequence>MSHIPDPDQTPEGPAFEGRVLPRPEDEVVDQGARFDIATLVTRRRVLGVVGVGAGALALAACGSDSSGSSGSSTASGSTGSGSTGSGSTTSSTTSDGEIPEETNGPYPADGTNGVNVLEESGIVRSDITSSLDGGTTVDGVPLTFTFTLTDMVNDAPFEGAAVYVWHCDAQGLYSMYSEGVEDETYLRGIQVADAKGQVTFQTIMPACYSGRWPHIHFEVYPDADSATTADNAIATSQVALPEDVLADIYALDTYAGSAENLSQVSLDTDNVFSDGYDLELGTFSGDVDSGFVGSLAVGVDTSTEAGGGGTAPAAGGGGTGGTPPDGGTPPSGAPSAN</sequence>
<evidence type="ECO:0000256" key="1">
    <source>
        <dbReference type="SAM" id="MobiDB-lite"/>
    </source>
</evidence>
<dbReference type="Proteomes" id="UP000780875">
    <property type="component" value="Unassembled WGS sequence"/>
</dbReference>
<dbReference type="CDD" id="cd03457">
    <property type="entry name" value="intradiol_dioxygenase_like"/>
    <property type="match status" value="1"/>
</dbReference>
<dbReference type="SUPFAM" id="SSF49482">
    <property type="entry name" value="Aromatic compound dioxygenase"/>
    <property type="match status" value="1"/>
</dbReference>